<evidence type="ECO:0000256" key="1">
    <source>
        <dbReference type="SAM" id="Coils"/>
    </source>
</evidence>
<dbReference type="EMBL" id="LGRX02023744">
    <property type="protein sequence ID" value="KAK3254324.1"/>
    <property type="molecule type" value="Genomic_DNA"/>
</dbReference>
<gene>
    <name evidence="2" type="ORF">CYMTET_36460</name>
</gene>
<sequence length="92" mass="10096">MSAITDSAWRVGAPGQAELEMAVQERDVLGQRDGQSSQLTAQLQQELQNSRRQLATAVKEKDTAQQEAVEMQQAVAHDWPMGQAWEAQACGD</sequence>
<reference evidence="2 3" key="1">
    <citation type="journal article" date="2015" name="Genome Biol. Evol.">
        <title>Comparative Genomics of a Bacterivorous Green Alga Reveals Evolutionary Causalities and Consequences of Phago-Mixotrophic Mode of Nutrition.</title>
        <authorList>
            <person name="Burns J.A."/>
            <person name="Paasch A."/>
            <person name="Narechania A."/>
            <person name="Kim E."/>
        </authorList>
    </citation>
    <scope>NUCLEOTIDE SEQUENCE [LARGE SCALE GENOMIC DNA]</scope>
    <source>
        <strain evidence="2 3">PLY_AMNH</strain>
    </source>
</reference>
<dbReference type="Proteomes" id="UP001190700">
    <property type="component" value="Unassembled WGS sequence"/>
</dbReference>
<keyword evidence="3" id="KW-1185">Reference proteome</keyword>
<feature type="coiled-coil region" evidence="1">
    <location>
        <begin position="40"/>
        <end position="74"/>
    </location>
</feature>
<comment type="caution">
    <text evidence="2">The sequence shown here is derived from an EMBL/GenBank/DDBJ whole genome shotgun (WGS) entry which is preliminary data.</text>
</comment>
<keyword evidence="1" id="KW-0175">Coiled coil</keyword>
<organism evidence="2 3">
    <name type="scientific">Cymbomonas tetramitiformis</name>
    <dbReference type="NCBI Taxonomy" id="36881"/>
    <lineage>
        <taxon>Eukaryota</taxon>
        <taxon>Viridiplantae</taxon>
        <taxon>Chlorophyta</taxon>
        <taxon>Pyramimonadophyceae</taxon>
        <taxon>Pyramimonadales</taxon>
        <taxon>Pyramimonadaceae</taxon>
        <taxon>Cymbomonas</taxon>
    </lineage>
</organism>
<evidence type="ECO:0000313" key="2">
    <source>
        <dbReference type="EMBL" id="KAK3254324.1"/>
    </source>
</evidence>
<proteinExistence type="predicted"/>
<feature type="non-terminal residue" evidence="2">
    <location>
        <position position="92"/>
    </location>
</feature>
<accession>A0AAE0CHF8</accession>
<evidence type="ECO:0000313" key="3">
    <source>
        <dbReference type="Proteomes" id="UP001190700"/>
    </source>
</evidence>
<dbReference type="AlphaFoldDB" id="A0AAE0CHF8"/>
<protein>
    <submittedName>
        <fullName evidence="2">Uncharacterized protein</fullName>
    </submittedName>
</protein>
<name>A0AAE0CHF8_9CHLO</name>